<protein>
    <submittedName>
        <fullName evidence="2">Uncharacterized protein</fullName>
    </submittedName>
</protein>
<reference evidence="2" key="1">
    <citation type="journal article" date="2023" name="Science">
        <title>Genome structures resolve the early diversification of teleost fishes.</title>
        <authorList>
            <person name="Parey E."/>
            <person name="Louis A."/>
            <person name="Montfort J."/>
            <person name="Bouchez O."/>
            <person name="Roques C."/>
            <person name="Iampietro C."/>
            <person name="Lluch J."/>
            <person name="Castinel A."/>
            <person name="Donnadieu C."/>
            <person name="Desvignes T."/>
            <person name="Floi Bucao C."/>
            <person name="Jouanno E."/>
            <person name="Wen M."/>
            <person name="Mejri S."/>
            <person name="Dirks R."/>
            <person name="Jansen H."/>
            <person name="Henkel C."/>
            <person name="Chen W.J."/>
            <person name="Zahm M."/>
            <person name="Cabau C."/>
            <person name="Klopp C."/>
            <person name="Thompson A.W."/>
            <person name="Robinson-Rechavi M."/>
            <person name="Braasch I."/>
            <person name="Lecointre G."/>
            <person name="Bobe J."/>
            <person name="Postlethwait J.H."/>
            <person name="Berthelot C."/>
            <person name="Roest Crollius H."/>
            <person name="Guiguen Y."/>
        </authorList>
    </citation>
    <scope>NUCLEOTIDE SEQUENCE</scope>
    <source>
        <strain evidence="2">NC1722</strain>
    </source>
</reference>
<accession>A0AAD7T417</accession>
<evidence type="ECO:0000256" key="1">
    <source>
        <dbReference type="SAM" id="MobiDB-lite"/>
    </source>
</evidence>
<feature type="compositionally biased region" description="Polar residues" evidence="1">
    <location>
        <begin position="1"/>
        <end position="10"/>
    </location>
</feature>
<name>A0AAD7T417_9TELE</name>
<evidence type="ECO:0000313" key="2">
    <source>
        <dbReference type="EMBL" id="KAJ8413800.1"/>
    </source>
</evidence>
<gene>
    <name evidence="2" type="ORF">AAFF_G00063980</name>
</gene>
<feature type="region of interest" description="Disordered" evidence="1">
    <location>
        <begin position="1"/>
        <end position="23"/>
    </location>
</feature>
<dbReference type="EMBL" id="JAINUG010000014">
    <property type="protein sequence ID" value="KAJ8413800.1"/>
    <property type="molecule type" value="Genomic_DNA"/>
</dbReference>
<sequence>MYKPSSVTTTSHRRDEKTEASRHCRNGLYAVARPPCFKQARKSANYFKVNFMFQREEMARSPRLSPQGRSTRRKVCNAPGVSEGKGKKKGILLPCSA</sequence>
<feature type="compositionally biased region" description="Basic and acidic residues" evidence="1">
    <location>
        <begin position="12"/>
        <end position="22"/>
    </location>
</feature>
<proteinExistence type="predicted"/>
<evidence type="ECO:0000313" key="3">
    <source>
        <dbReference type="Proteomes" id="UP001221898"/>
    </source>
</evidence>
<organism evidence="2 3">
    <name type="scientific">Aldrovandia affinis</name>
    <dbReference type="NCBI Taxonomy" id="143900"/>
    <lineage>
        <taxon>Eukaryota</taxon>
        <taxon>Metazoa</taxon>
        <taxon>Chordata</taxon>
        <taxon>Craniata</taxon>
        <taxon>Vertebrata</taxon>
        <taxon>Euteleostomi</taxon>
        <taxon>Actinopterygii</taxon>
        <taxon>Neopterygii</taxon>
        <taxon>Teleostei</taxon>
        <taxon>Notacanthiformes</taxon>
        <taxon>Halosauridae</taxon>
        <taxon>Aldrovandia</taxon>
    </lineage>
</organism>
<feature type="region of interest" description="Disordered" evidence="1">
    <location>
        <begin position="58"/>
        <end position="97"/>
    </location>
</feature>
<comment type="caution">
    <text evidence="2">The sequence shown here is derived from an EMBL/GenBank/DDBJ whole genome shotgun (WGS) entry which is preliminary data.</text>
</comment>
<keyword evidence="3" id="KW-1185">Reference proteome</keyword>
<dbReference type="Proteomes" id="UP001221898">
    <property type="component" value="Unassembled WGS sequence"/>
</dbReference>
<dbReference type="AlphaFoldDB" id="A0AAD7T417"/>